<keyword evidence="3" id="KW-1185">Reference proteome</keyword>
<protein>
    <recommendedName>
        <fullName evidence="1">Carboxylesterase type B domain-containing protein</fullName>
    </recommendedName>
</protein>
<comment type="caution">
    <text evidence="2">The sequence shown here is derived from an EMBL/GenBank/DDBJ whole genome shotgun (WGS) entry which is preliminary data.</text>
</comment>
<dbReference type="Gene3D" id="3.40.50.1820">
    <property type="entry name" value="alpha/beta hydrolase"/>
    <property type="match status" value="1"/>
</dbReference>
<dbReference type="SUPFAM" id="SSF53474">
    <property type="entry name" value="alpha/beta-Hydrolases"/>
    <property type="match status" value="1"/>
</dbReference>
<dbReference type="Proteomes" id="UP001438707">
    <property type="component" value="Unassembled WGS sequence"/>
</dbReference>
<dbReference type="AlphaFoldDB" id="A0AAW1RYT9"/>
<proteinExistence type="predicted"/>
<evidence type="ECO:0000313" key="3">
    <source>
        <dbReference type="Proteomes" id="UP001438707"/>
    </source>
</evidence>
<dbReference type="Pfam" id="PF00135">
    <property type="entry name" value="COesterase"/>
    <property type="match status" value="1"/>
</dbReference>
<evidence type="ECO:0000259" key="1">
    <source>
        <dbReference type="Pfam" id="PF00135"/>
    </source>
</evidence>
<sequence length="518" mass="55516">MATVQTQQGPVEGFEGEGVTQYRGIPYAAPPCQPGNRFEGPRAPQERAGTYRAFKFGPDVPQIDPDMAPGEESQFPGEDANCLALNIWTPQPRPDAKLPVLVYIHGGSYLFGSGSRPLYRGHLLAAKGLVVVTINYRTGFEGFGHIPGQCDNRGLLDQIVALQWVQANIAGFGGDPANVTAGGQSAGAGSILCLLCMPGTQGLFHRAILHSPPALVLHSSAALKVTKTLAARLRVEPTLAGFISVPPQALAMASMALAASATADPDTWGPLAFTSTPLAPIPDGQVLPHAPLLPFPEAAASIDILLGYCKDEYVAFIGTLPGLHLDPEVFTSAIGFPQALARMQQLHPGMEPKAIFGELGSDWLFRIPTIQIAARHAALRCSASASNAGKQGVSRQQTHCFEFAAANPDRPGQPVFHTADLPYTFGSLDAMHQAIRLAPERSPPVEQLSERMQHAWVSFCQCGDPKWGCSGWEPSYPVQRLWSVPDQQGQHQNPPLDSQHQVWVDFIPGPLELPNVNV</sequence>
<dbReference type="InterPro" id="IPR050309">
    <property type="entry name" value="Type-B_Carboxylest/Lipase"/>
</dbReference>
<organism evidence="2 3">
    <name type="scientific">Apatococcus lobatus</name>
    <dbReference type="NCBI Taxonomy" id="904363"/>
    <lineage>
        <taxon>Eukaryota</taxon>
        <taxon>Viridiplantae</taxon>
        <taxon>Chlorophyta</taxon>
        <taxon>core chlorophytes</taxon>
        <taxon>Trebouxiophyceae</taxon>
        <taxon>Chlorellales</taxon>
        <taxon>Chlorellaceae</taxon>
        <taxon>Apatococcus</taxon>
    </lineage>
</organism>
<dbReference type="InterPro" id="IPR002018">
    <property type="entry name" value="CarbesteraseB"/>
</dbReference>
<name>A0AAW1RYT9_9CHLO</name>
<feature type="domain" description="Carboxylesterase type B" evidence="1">
    <location>
        <begin position="3"/>
        <end position="475"/>
    </location>
</feature>
<dbReference type="PANTHER" id="PTHR11559">
    <property type="entry name" value="CARBOXYLESTERASE"/>
    <property type="match status" value="1"/>
</dbReference>
<dbReference type="EMBL" id="JALJOS010000005">
    <property type="protein sequence ID" value="KAK9839003.1"/>
    <property type="molecule type" value="Genomic_DNA"/>
</dbReference>
<accession>A0AAW1RYT9</accession>
<gene>
    <name evidence="2" type="ORF">WJX74_007649</name>
</gene>
<reference evidence="2 3" key="1">
    <citation type="journal article" date="2024" name="Nat. Commun.">
        <title>Phylogenomics reveals the evolutionary origins of lichenization in chlorophyte algae.</title>
        <authorList>
            <person name="Puginier C."/>
            <person name="Libourel C."/>
            <person name="Otte J."/>
            <person name="Skaloud P."/>
            <person name="Haon M."/>
            <person name="Grisel S."/>
            <person name="Petersen M."/>
            <person name="Berrin J.G."/>
            <person name="Delaux P.M."/>
            <person name="Dal Grande F."/>
            <person name="Keller J."/>
        </authorList>
    </citation>
    <scope>NUCLEOTIDE SEQUENCE [LARGE SCALE GENOMIC DNA]</scope>
    <source>
        <strain evidence="2 3">SAG 2145</strain>
    </source>
</reference>
<dbReference type="InterPro" id="IPR029058">
    <property type="entry name" value="AB_hydrolase_fold"/>
</dbReference>
<evidence type="ECO:0000313" key="2">
    <source>
        <dbReference type="EMBL" id="KAK9839003.1"/>
    </source>
</evidence>